<dbReference type="OrthoDB" id="9813151at2"/>
<dbReference type="FunFam" id="3.30.565.10:FF:000006">
    <property type="entry name" value="Sensor histidine kinase WalK"/>
    <property type="match status" value="1"/>
</dbReference>
<comment type="catalytic activity">
    <reaction evidence="1">
        <text>ATP + protein L-histidine = ADP + protein N-phospho-L-histidine.</text>
        <dbReference type="EC" id="2.7.13.3"/>
    </reaction>
</comment>
<dbReference type="Pfam" id="PF02518">
    <property type="entry name" value="HATPase_c"/>
    <property type="match status" value="1"/>
</dbReference>
<keyword evidence="18" id="KW-1185">Reference proteome</keyword>
<evidence type="ECO:0000256" key="11">
    <source>
        <dbReference type="ARBA" id="ARBA00023136"/>
    </source>
</evidence>
<keyword evidence="4" id="KW-0597">Phosphoprotein</keyword>
<reference evidence="17 18" key="1">
    <citation type="submission" date="2016-10" db="EMBL/GenBank/DDBJ databases">
        <authorList>
            <person name="de Groot N.N."/>
        </authorList>
    </citation>
    <scope>NUCLEOTIDE SEQUENCE [LARGE SCALE GENOMIC DNA]</scope>
    <source>
        <strain evidence="17 18">DSM 1283</strain>
    </source>
</reference>
<evidence type="ECO:0000256" key="14">
    <source>
        <dbReference type="SAM" id="Phobius"/>
    </source>
</evidence>
<dbReference type="InterPro" id="IPR005467">
    <property type="entry name" value="His_kinase_dom"/>
</dbReference>
<evidence type="ECO:0000256" key="1">
    <source>
        <dbReference type="ARBA" id="ARBA00000085"/>
    </source>
</evidence>
<dbReference type="CDD" id="cd06225">
    <property type="entry name" value="HAMP"/>
    <property type="match status" value="1"/>
</dbReference>
<dbReference type="InterPro" id="IPR003594">
    <property type="entry name" value="HATPase_dom"/>
</dbReference>
<dbReference type="Proteomes" id="UP000198806">
    <property type="component" value="Unassembled WGS sequence"/>
</dbReference>
<dbReference type="EMBL" id="FOWD01000001">
    <property type="protein sequence ID" value="SFN76762.1"/>
    <property type="molecule type" value="Genomic_DNA"/>
</dbReference>
<keyword evidence="8 14" id="KW-1133">Transmembrane helix</keyword>
<dbReference type="GO" id="GO:0000155">
    <property type="term" value="F:phosphorelay sensor kinase activity"/>
    <property type="evidence" value="ECO:0007669"/>
    <property type="project" value="InterPro"/>
</dbReference>
<comment type="subcellular location">
    <subcellularLocation>
        <location evidence="2">Membrane</location>
        <topology evidence="2">Multi-pass membrane protein</topology>
    </subcellularLocation>
</comment>
<dbReference type="InterPro" id="IPR003661">
    <property type="entry name" value="HisK_dim/P_dom"/>
</dbReference>
<dbReference type="PROSITE" id="PS50885">
    <property type="entry name" value="HAMP"/>
    <property type="match status" value="1"/>
</dbReference>
<evidence type="ECO:0000256" key="4">
    <source>
        <dbReference type="ARBA" id="ARBA00022553"/>
    </source>
</evidence>
<dbReference type="Pfam" id="PF00672">
    <property type="entry name" value="HAMP"/>
    <property type="match status" value="1"/>
</dbReference>
<evidence type="ECO:0000256" key="10">
    <source>
        <dbReference type="ARBA" id="ARBA00023026"/>
    </source>
</evidence>
<dbReference type="Gene3D" id="6.10.340.10">
    <property type="match status" value="1"/>
</dbReference>
<evidence type="ECO:0000256" key="3">
    <source>
        <dbReference type="ARBA" id="ARBA00012438"/>
    </source>
</evidence>
<evidence type="ECO:0000256" key="13">
    <source>
        <dbReference type="ARBA" id="ARBA00040841"/>
    </source>
</evidence>
<dbReference type="InterPro" id="IPR036890">
    <property type="entry name" value="HATPase_C_sf"/>
</dbReference>
<sequence>MMMDKWKDTKNVNKKVAKWKLTTLLLLVLFVFVILLISIVLSDGIAYLFIKARILPPLTEKRFPMVLIFLLLVSLFIGTVLAIFAGSHFLRPLHDLVAATKEVAEGNFNIKVPVNGPNEINRLAISFNEMTTELAGIEKIHSDFIRNVSHEFKTPIVSISGFVRRLKKSTLTEQQREEYLDIIIAETERLTRMSSNVMLLSNLENTENPIEKSAYYLDEQIRKSILLLEPQLEKKRLNLEISLKTMKITANEEMMNHVWINLLENAVKFSPEGATIHVILRTKGNYAYISISDKGIGMDEEVKKHIFDKFYQGDDSRVTEGNGLGLSLVKRILLLCDGKITVESAPGKGSCFTVFLPING</sequence>
<dbReference type="PANTHER" id="PTHR45528">
    <property type="entry name" value="SENSOR HISTIDINE KINASE CPXA"/>
    <property type="match status" value="1"/>
</dbReference>
<dbReference type="PANTHER" id="PTHR45528:SF11">
    <property type="entry name" value="HISTIDINE KINASE"/>
    <property type="match status" value="1"/>
</dbReference>
<dbReference type="SUPFAM" id="SSF158472">
    <property type="entry name" value="HAMP domain-like"/>
    <property type="match status" value="1"/>
</dbReference>
<dbReference type="CDD" id="cd00082">
    <property type="entry name" value="HisKA"/>
    <property type="match status" value="1"/>
</dbReference>
<feature type="transmembrane region" description="Helical" evidence="14">
    <location>
        <begin position="66"/>
        <end position="86"/>
    </location>
</feature>
<evidence type="ECO:0000256" key="2">
    <source>
        <dbReference type="ARBA" id="ARBA00004141"/>
    </source>
</evidence>
<feature type="domain" description="HAMP" evidence="16">
    <location>
        <begin position="87"/>
        <end position="139"/>
    </location>
</feature>
<organism evidence="17 18">
    <name type="scientific">Anaerocolumna aminovalerica</name>
    <dbReference type="NCBI Taxonomy" id="1527"/>
    <lineage>
        <taxon>Bacteria</taxon>
        <taxon>Bacillati</taxon>
        <taxon>Bacillota</taxon>
        <taxon>Clostridia</taxon>
        <taxon>Lachnospirales</taxon>
        <taxon>Lachnospiraceae</taxon>
        <taxon>Anaerocolumna</taxon>
    </lineage>
</organism>
<dbReference type="STRING" id="1527.SAMN04489757_101141"/>
<dbReference type="InterPro" id="IPR004358">
    <property type="entry name" value="Sig_transdc_His_kin-like_C"/>
</dbReference>
<keyword evidence="9" id="KW-0902">Two-component regulatory system</keyword>
<comment type="function">
    <text evidence="12">Member of the two-component regulatory system HssS/HssR involved in intracellular heme homeostasis and tempering of staphylococcal virulence. HssS functions as a heme sensor histidine kinase which is autophosphorylated at a histidine residue and transfers its phosphate group to an aspartate residue of HssR. HssR/HssS activates the expression of hrtAB, an efflux pump, in response to extracellular heme, hemin, hemoglobin or blood.</text>
</comment>
<evidence type="ECO:0000256" key="7">
    <source>
        <dbReference type="ARBA" id="ARBA00022777"/>
    </source>
</evidence>
<dbReference type="EC" id="2.7.13.3" evidence="3"/>
<evidence type="ECO:0000256" key="8">
    <source>
        <dbReference type="ARBA" id="ARBA00022989"/>
    </source>
</evidence>
<dbReference type="PRINTS" id="PR00344">
    <property type="entry name" value="BCTRLSENSOR"/>
</dbReference>
<dbReference type="Gene3D" id="3.30.565.10">
    <property type="entry name" value="Histidine kinase-like ATPase, C-terminal domain"/>
    <property type="match status" value="1"/>
</dbReference>
<dbReference type="AlphaFoldDB" id="A0A1I5BPW6"/>
<evidence type="ECO:0000256" key="9">
    <source>
        <dbReference type="ARBA" id="ARBA00023012"/>
    </source>
</evidence>
<evidence type="ECO:0000256" key="12">
    <source>
        <dbReference type="ARBA" id="ARBA00037219"/>
    </source>
</evidence>
<protein>
    <recommendedName>
        <fullName evidence="13">Heme sensor protein HssS</fullName>
        <ecNumber evidence="3">2.7.13.3</ecNumber>
    </recommendedName>
</protein>
<dbReference type="CDD" id="cd00075">
    <property type="entry name" value="HATPase"/>
    <property type="match status" value="1"/>
</dbReference>
<dbReference type="GO" id="GO:0005886">
    <property type="term" value="C:plasma membrane"/>
    <property type="evidence" value="ECO:0007669"/>
    <property type="project" value="TreeGrafter"/>
</dbReference>
<dbReference type="InterPro" id="IPR050398">
    <property type="entry name" value="HssS/ArlS-like"/>
</dbReference>
<evidence type="ECO:0000256" key="6">
    <source>
        <dbReference type="ARBA" id="ARBA00022692"/>
    </source>
</evidence>
<evidence type="ECO:0000256" key="5">
    <source>
        <dbReference type="ARBA" id="ARBA00022679"/>
    </source>
</evidence>
<dbReference type="RefSeq" id="WP_091683585.1">
    <property type="nucleotide sequence ID" value="NZ_BAABFM010000003.1"/>
</dbReference>
<dbReference type="SUPFAM" id="SSF55874">
    <property type="entry name" value="ATPase domain of HSP90 chaperone/DNA topoisomerase II/histidine kinase"/>
    <property type="match status" value="1"/>
</dbReference>
<gene>
    <name evidence="17" type="ORF">SAMN04489757_101141</name>
</gene>
<keyword evidence="7 17" id="KW-0418">Kinase</keyword>
<dbReference type="SMART" id="SM00304">
    <property type="entry name" value="HAMP"/>
    <property type="match status" value="1"/>
</dbReference>
<dbReference type="PROSITE" id="PS50109">
    <property type="entry name" value="HIS_KIN"/>
    <property type="match status" value="1"/>
</dbReference>
<evidence type="ECO:0000313" key="18">
    <source>
        <dbReference type="Proteomes" id="UP000198806"/>
    </source>
</evidence>
<accession>A0A1I5BPW6</accession>
<dbReference type="InterPro" id="IPR003660">
    <property type="entry name" value="HAMP_dom"/>
</dbReference>
<keyword evidence="6 14" id="KW-0812">Transmembrane</keyword>
<keyword evidence="10" id="KW-0843">Virulence</keyword>
<feature type="domain" description="Histidine kinase" evidence="15">
    <location>
        <begin position="147"/>
        <end position="360"/>
    </location>
</feature>
<evidence type="ECO:0000259" key="15">
    <source>
        <dbReference type="PROSITE" id="PS50109"/>
    </source>
</evidence>
<dbReference type="InterPro" id="IPR036097">
    <property type="entry name" value="HisK_dim/P_sf"/>
</dbReference>
<dbReference type="SUPFAM" id="SSF47384">
    <property type="entry name" value="Homodimeric domain of signal transducing histidine kinase"/>
    <property type="match status" value="1"/>
</dbReference>
<keyword evidence="5" id="KW-0808">Transferase</keyword>
<dbReference type="SMART" id="SM00388">
    <property type="entry name" value="HisKA"/>
    <property type="match status" value="1"/>
</dbReference>
<name>A0A1I5BPW6_9FIRM</name>
<proteinExistence type="predicted"/>
<keyword evidence="11 14" id="KW-0472">Membrane</keyword>
<evidence type="ECO:0000259" key="16">
    <source>
        <dbReference type="PROSITE" id="PS50885"/>
    </source>
</evidence>
<evidence type="ECO:0000313" key="17">
    <source>
        <dbReference type="EMBL" id="SFN76762.1"/>
    </source>
</evidence>
<dbReference type="Pfam" id="PF00512">
    <property type="entry name" value="HisKA"/>
    <property type="match status" value="1"/>
</dbReference>
<dbReference type="Gene3D" id="1.10.287.130">
    <property type="match status" value="1"/>
</dbReference>
<dbReference type="SMART" id="SM00387">
    <property type="entry name" value="HATPase_c"/>
    <property type="match status" value="1"/>
</dbReference>